<reference evidence="2" key="1">
    <citation type="submission" date="2018-05" db="EMBL/GenBank/DDBJ databases">
        <authorList>
            <person name="Lanie J.A."/>
            <person name="Ng W.-L."/>
            <person name="Kazmierczak K.M."/>
            <person name="Andrzejewski T.M."/>
            <person name="Davidsen T.M."/>
            <person name="Wayne K.J."/>
            <person name="Tettelin H."/>
            <person name="Glass J.I."/>
            <person name="Rusch D."/>
            <person name="Podicherti R."/>
            <person name="Tsui H.-C.T."/>
            <person name="Winkler M.E."/>
        </authorList>
    </citation>
    <scope>NUCLEOTIDE SEQUENCE</scope>
</reference>
<sequence>AGNNAQVGRGLDRILNHFLYAGPIIGGITLWDHISDFEEFERIDVDMFLTEIPYYTMDYSQYLTWAVLLAGVPFIFFYVYRYWRLAQEGYQISPQKVALYASTGVCSILTWGFNSFGEAFFIMNTFHAVQYFVLVWWTEKKNLTERSGLGRLRFGPAVVLVLFLMLAISFGLWAEWVDSFDHFGVSVITTVAILHFWYDGFIWSVRKKQV</sequence>
<keyword evidence="1" id="KW-1133">Transmembrane helix</keyword>
<feature type="transmembrane region" description="Helical" evidence="1">
    <location>
        <begin position="62"/>
        <end position="83"/>
    </location>
</feature>
<dbReference type="EMBL" id="UINC01185291">
    <property type="protein sequence ID" value="SVD96918.1"/>
    <property type="molecule type" value="Genomic_DNA"/>
</dbReference>
<feature type="non-terminal residue" evidence="2">
    <location>
        <position position="1"/>
    </location>
</feature>
<name>A0A382ZQH7_9ZZZZ</name>
<evidence type="ECO:0000313" key="2">
    <source>
        <dbReference type="EMBL" id="SVD96918.1"/>
    </source>
</evidence>
<protein>
    <submittedName>
        <fullName evidence="2">Uncharacterized protein</fullName>
    </submittedName>
</protein>
<feature type="transmembrane region" description="Helical" evidence="1">
    <location>
        <begin position="119"/>
        <end position="137"/>
    </location>
</feature>
<evidence type="ECO:0000256" key="1">
    <source>
        <dbReference type="SAM" id="Phobius"/>
    </source>
</evidence>
<feature type="transmembrane region" description="Helical" evidence="1">
    <location>
        <begin position="180"/>
        <end position="198"/>
    </location>
</feature>
<feature type="transmembrane region" description="Helical" evidence="1">
    <location>
        <begin position="157"/>
        <end position="174"/>
    </location>
</feature>
<accession>A0A382ZQH7</accession>
<keyword evidence="1" id="KW-0472">Membrane</keyword>
<gene>
    <name evidence="2" type="ORF">METZ01_LOCUS449772</name>
</gene>
<dbReference type="AlphaFoldDB" id="A0A382ZQH7"/>
<keyword evidence="1" id="KW-0812">Transmembrane</keyword>
<feature type="transmembrane region" description="Helical" evidence="1">
    <location>
        <begin position="95"/>
        <end position="113"/>
    </location>
</feature>
<proteinExistence type="predicted"/>
<organism evidence="2">
    <name type="scientific">marine metagenome</name>
    <dbReference type="NCBI Taxonomy" id="408172"/>
    <lineage>
        <taxon>unclassified sequences</taxon>
        <taxon>metagenomes</taxon>
        <taxon>ecological metagenomes</taxon>
    </lineage>
</organism>